<evidence type="ECO:0000313" key="2">
    <source>
        <dbReference type="Proteomes" id="UP000092631"/>
    </source>
</evidence>
<accession>A0A1C7H1K1</accession>
<dbReference type="EMBL" id="CP015401">
    <property type="protein sequence ID" value="ANU58778.1"/>
    <property type="molecule type" value="Genomic_DNA"/>
</dbReference>
<proteinExistence type="predicted"/>
<dbReference type="KEGG" id="bcae:A4V03_15405"/>
<reference evidence="2" key="1">
    <citation type="submission" date="2016-04" db="EMBL/GenBank/DDBJ databases">
        <title>Complete Genome Sequences of Twelve Strains of a Stable Defined Moderately Diverse Mouse Microbiota 2 (sDMDMm2).</title>
        <authorList>
            <person name="Uchimura Y."/>
            <person name="Wyss M."/>
            <person name="Brugiroux S."/>
            <person name="Limenitakis J.P."/>
            <person name="Stecher B."/>
            <person name="McCoy K.D."/>
            <person name="Macpherson A.J."/>
        </authorList>
    </citation>
    <scope>NUCLEOTIDE SEQUENCE [LARGE SCALE GENOMIC DNA]</scope>
    <source>
        <strain evidence="2">I48</strain>
    </source>
</reference>
<gene>
    <name evidence="1" type="ORF">A4V03_15405</name>
</gene>
<name>A0A1C7H1K1_9BACE</name>
<dbReference type="GeneID" id="82188529"/>
<protein>
    <submittedName>
        <fullName evidence="1">Uncharacterized protein</fullName>
    </submittedName>
</protein>
<evidence type="ECO:0000313" key="1">
    <source>
        <dbReference type="EMBL" id="ANU58778.1"/>
    </source>
</evidence>
<dbReference type="AlphaFoldDB" id="A0A1C7H1K1"/>
<dbReference type="Proteomes" id="UP000092631">
    <property type="component" value="Chromosome"/>
</dbReference>
<sequence>MSYQIITKMAYNAKNKQIETWQHSNNVWPKTDHFYDLDVKTDKQMFEFIKLVASGSWQVRKWRKAFNILFEEYPELVMSSYEHELEGRPWKEYCAICRKHEGLAESKCNEIVARFKQLAGIV</sequence>
<dbReference type="OrthoDB" id="1030099at2"/>
<organism evidence="1 2">
    <name type="scientific">Bacteroides caecimuris</name>
    <dbReference type="NCBI Taxonomy" id="1796613"/>
    <lineage>
        <taxon>Bacteria</taxon>
        <taxon>Pseudomonadati</taxon>
        <taxon>Bacteroidota</taxon>
        <taxon>Bacteroidia</taxon>
        <taxon>Bacteroidales</taxon>
        <taxon>Bacteroidaceae</taxon>
        <taxon>Bacteroides</taxon>
    </lineage>
</organism>
<keyword evidence="2" id="KW-1185">Reference proteome</keyword>
<dbReference type="RefSeq" id="WP_008766247.1">
    <property type="nucleotide sequence ID" value="NZ_CAOOAS010000019.1"/>
</dbReference>